<name>A0A507AHN8_9PEZI</name>
<feature type="compositionally biased region" description="Low complexity" evidence="2">
    <location>
        <begin position="107"/>
        <end position="132"/>
    </location>
</feature>
<evidence type="ECO:0000256" key="1">
    <source>
        <dbReference type="ARBA" id="ARBA00009207"/>
    </source>
</evidence>
<evidence type="ECO:0000313" key="3">
    <source>
        <dbReference type="EMBL" id="TPX09515.1"/>
    </source>
</evidence>
<feature type="region of interest" description="Disordered" evidence="2">
    <location>
        <begin position="394"/>
        <end position="637"/>
    </location>
</feature>
<dbReference type="RefSeq" id="XP_030991226.1">
    <property type="nucleotide sequence ID" value="XM_031144203.1"/>
</dbReference>
<accession>A0A507AHN8</accession>
<feature type="region of interest" description="Disordered" evidence="2">
    <location>
        <begin position="269"/>
        <end position="320"/>
    </location>
</feature>
<gene>
    <name evidence="3" type="ORF">E0L32_009258</name>
</gene>
<dbReference type="AlphaFoldDB" id="A0A507AHN8"/>
<feature type="compositionally biased region" description="Acidic residues" evidence="2">
    <location>
        <begin position="426"/>
        <end position="438"/>
    </location>
</feature>
<dbReference type="GO" id="GO:0005634">
    <property type="term" value="C:nucleus"/>
    <property type="evidence" value="ECO:0007669"/>
    <property type="project" value="TreeGrafter"/>
</dbReference>
<feature type="compositionally biased region" description="Low complexity" evidence="2">
    <location>
        <begin position="406"/>
        <end position="425"/>
    </location>
</feature>
<evidence type="ECO:0008006" key="5">
    <source>
        <dbReference type="Google" id="ProtNLM"/>
    </source>
</evidence>
<dbReference type="EMBL" id="SKBQ01000066">
    <property type="protein sequence ID" value="TPX09515.1"/>
    <property type="molecule type" value="Genomic_DNA"/>
</dbReference>
<feature type="compositionally biased region" description="Low complexity" evidence="2">
    <location>
        <begin position="287"/>
        <end position="311"/>
    </location>
</feature>
<reference evidence="3 4" key="1">
    <citation type="submission" date="2019-06" db="EMBL/GenBank/DDBJ databases">
        <title>Draft genome sequence of the filamentous fungus Phialemoniopsis curvata isolated from diesel fuel.</title>
        <authorList>
            <person name="Varaljay V.A."/>
            <person name="Lyon W.J."/>
            <person name="Crouch A.L."/>
            <person name="Drake C.E."/>
            <person name="Hollomon J.M."/>
            <person name="Nadeau L.J."/>
            <person name="Nunn H.S."/>
            <person name="Stevenson B.S."/>
            <person name="Bojanowski C.L."/>
            <person name="Crookes-Goodson W.J."/>
        </authorList>
    </citation>
    <scope>NUCLEOTIDE SEQUENCE [LARGE SCALE GENOMIC DNA]</scope>
    <source>
        <strain evidence="3 4">D216</strain>
    </source>
</reference>
<dbReference type="Proteomes" id="UP000319257">
    <property type="component" value="Unassembled WGS sequence"/>
</dbReference>
<feature type="region of interest" description="Disordered" evidence="2">
    <location>
        <begin position="47"/>
        <end position="138"/>
    </location>
</feature>
<feature type="region of interest" description="Disordered" evidence="2">
    <location>
        <begin position="216"/>
        <end position="247"/>
    </location>
</feature>
<dbReference type="GO" id="GO:0030289">
    <property type="term" value="C:protein phosphatase 4 complex"/>
    <property type="evidence" value="ECO:0007669"/>
    <property type="project" value="InterPro"/>
</dbReference>
<evidence type="ECO:0000313" key="4">
    <source>
        <dbReference type="Proteomes" id="UP000319257"/>
    </source>
</evidence>
<feature type="compositionally biased region" description="Low complexity" evidence="2">
    <location>
        <begin position="66"/>
        <end position="78"/>
    </location>
</feature>
<dbReference type="PANTHER" id="PTHR16487">
    <property type="entry name" value="PPP4R2-RELATED PROTEIN"/>
    <property type="match status" value="1"/>
</dbReference>
<dbReference type="InterPro" id="IPR015267">
    <property type="entry name" value="PPP4R2"/>
</dbReference>
<dbReference type="GO" id="GO:0019888">
    <property type="term" value="F:protein phosphatase regulator activity"/>
    <property type="evidence" value="ECO:0007669"/>
    <property type="project" value="InterPro"/>
</dbReference>
<keyword evidence="4" id="KW-1185">Reference proteome</keyword>
<comment type="caution">
    <text evidence="3">The sequence shown here is derived from an EMBL/GenBank/DDBJ whole genome shotgun (WGS) entry which is preliminary data.</text>
</comment>
<proteinExistence type="inferred from homology"/>
<dbReference type="GeneID" id="41976705"/>
<sequence length="637" mass="65043">MAATEMDADDEILRKLASGAAIDYSIWPIVLADIVARIEKAARNDFPIPRIPQPKQASPLPEPRLLDPLPSSDPIDPSAETSSATAVGNDDSQRSSSQETNKENTNPVSAAAAVQPPTTAAAQPTSSASVPQDPTALPPQVVSLMNDITNTLTTSFPVYPPHTAQRLAELVLAPRQHYRSLPSYLHALDRVVHVTSGSNVFPLPPAVPDMSTMTLMSNGPARDAPWVNGTSSSPASSSASNAPAPINVGSDEALGGALLTPIPWLHRRTASSSVSGGSSSPPEPDPAQLATGQQQSPQQQQTGGAQSQAQGQGQGGGQFEGQVHTETTETIEGPNGMGSIETVSISVNGIPSHGATVQVQRGVTQGELLRQEQRAGVVPVTQLARASMPATAGPIGLGSGAGTGGNNASPSPSPSVAVQAQAGAAGDEDTAMPDEDAADPGPTSSASAAADQDEDDTTEKPAATGEEDSPEQQSHQEIPHARGPEEIGAADMGPQKESSSTFVTSPSGAVEMHGIDVAAAVGRSKADDTYQQQRKSKSKSPEAAAVAAAGGTEDDEDKENDGKAAAAAVTERARRATTPKREAEGGPDDAAEPAAKRLREDESAGAAAGEAGDEGVKKDAEGDTVLTDQDVDGGKEE</sequence>
<feature type="compositionally biased region" description="Basic and acidic residues" evidence="2">
    <location>
        <begin position="571"/>
        <end position="584"/>
    </location>
</feature>
<dbReference type="InParanoid" id="A0A507AHN8"/>
<feature type="compositionally biased region" description="Low complexity" evidence="2">
    <location>
        <begin position="231"/>
        <end position="245"/>
    </location>
</feature>
<dbReference type="STRING" id="1093900.A0A507AHN8"/>
<dbReference type="PANTHER" id="PTHR16487:SF0">
    <property type="entry name" value="PROTEIN PHOSPHATASE 4 REGULATORY SUBUNIT 2-RELATED"/>
    <property type="match status" value="1"/>
</dbReference>
<evidence type="ECO:0000256" key="2">
    <source>
        <dbReference type="SAM" id="MobiDB-lite"/>
    </source>
</evidence>
<comment type="similarity">
    <text evidence="1">Belongs to the PPP4R2 family.</text>
</comment>
<feature type="compositionally biased region" description="Polar residues" evidence="2">
    <location>
        <begin position="94"/>
        <end position="106"/>
    </location>
</feature>
<organism evidence="3 4">
    <name type="scientific">Thyridium curvatum</name>
    <dbReference type="NCBI Taxonomy" id="1093900"/>
    <lineage>
        <taxon>Eukaryota</taxon>
        <taxon>Fungi</taxon>
        <taxon>Dikarya</taxon>
        <taxon>Ascomycota</taxon>
        <taxon>Pezizomycotina</taxon>
        <taxon>Sordariomycetes</taxon>
        <taxon>Sordariomycetidae</taxon>
        <taxon>Thyridiales</taxon>
        <taxon>Thyridiaceae</taxon>
        <taxon>Thyridium</taxon>
    </lineage>
</organism>
<protein>
    <recommendedName>
        <fullName evidence="5">Protein phosphatase 4 core regulatory subunit R2</fullName>
    </recommendedName>
</protein>
<dbReference type="GO" id="GO:0005737">
    <property type="term" value="C:cytoplasm"/>
    <property type="evidence" value="ECO:0007669"/>
    <property type="project" value="TreeGrafter"/>
</dbReference>
<feature type="compositionally biased region" description="Gly residues" evidence="2">
    <location>
        <begin position="395"/>
        <end position="405"/>
    </location>
</feature>
<feature type="compositionally biased region" description="Polar residues" evidence="2">
    <location>
        <begin position="496"/>
        <end position="507"/>
    </location>
</feature>
<feature type="compositionally biased region" description="Low complexity" evidence="2">
    <location>
        <begin position="271"/>
        <end position="280"/>
    </location>
</feature>
<dbReference type="OrthoDB" id="341898at2759"/>